<feature type="domain" description="HTH cro/C1-type" evidence="6">
    <location>
        <begin position="4"/>
        <end position="47"/>
    </location>
</feature>
<proteinExistence type="predicted"/>
<dbReference type="PRINTS" id="PR00036">
    <property type="entry name" value="HTHLACI"/>
</dbReference>
<dbReference type="InterPro" id="IPR010982">
    <property type="entry name" value="Lambda_DNA-bd_dom_sf"/>
</dbReference>
<keyword evidence="8" id="KW-1185">Reference proteome</keyword>
<dbReference type="InterPro" id="IPR001387">
    <property type="entry name" value="Cro/C1-type_HTH"/>
</dbReference>
<dbReference type="PROSITE" id="PS00356">
    <property type="entry name" value="HTH_LACI_1"/>
    <property type="match status" value="1"/>
</dbReference>
<evidence type="ECO:0000256" key="4">
    <source>
        <dbReference type="SAM" id="MobiDB-lite"/>
    </source>
</evidence>
<evidence type="ECO:0000259" key="5">
    <source>
        <dbReference type="PROSITE" id="PS50932"/>
    </source>
</evidence>
<gene>
    <name evidence="7" type="ORF">GCM10009789_24890</name>
</gene>
<dbReference type="CDD" id="cd01392">
    <property type="entry name" value="HTH_LacI"/>
    <property type="match status" value="1"/>
</dbReference>
<dbReference type="CDD" id="cd06267">
    <property type="entry name" value="PBP1_LacI_sugar_binding-like"/>
    <property type="match status" value="1"/>
</dbReference>
<dbReference type="EMBL" id="BAAAOS010000018">
    <property type="protein sequence ID" value="GAA1570376.1"/>
    <property type="molecule type" value="Genomic_DNA"/>
</dbReference>
<dbReference type="PANTHER" id="PTHR30146">
    <property type="entry name" value="LACI-RELATED TRANSCRIPTIONAL REPRESSOR"/>
    <property type="match status" value="1"/>
</dbReference>
<feature type="domain" description="HTH lacI-type" evidence="5">
    <location>
        <begin position="3"/>
        <end position="57"/>
    </location>
</feature>
<evidence type="ECO:0000256" key="3">
    <source>
        <dbReference type="ARBA" id="ARBA00023163"/>
    </source>
</evidence>
<keyword evidence="3" id="KW-0804">Transcription</keyword>
<dbReference type="Pfam" id="PF00356">
    <property type="entry name" value="LacI"/>
    <property type="match status" value="1"/>
</dbReference>
<dbReference type="Proteomes" id="UP001500393">
    <property type="component" value="Unassembled WGS sequence"/>
</dbReference>
<dbReference type="RefSeq" id="WP_344213113.1">
    <property type="nucleotide sequence ID" value="NZ_BAAAOS010000018.1"/>
</dbReference>
<dbReference type="SMART" id="SM00354">
    <property type="entry name" value="HTH_LACI"/>
    <property type="match status" value="1"/>
</dbReference>
<dbReference type="Gene3D" id="1.10.260.40">
    <property type="entry name" value="lambda repressor-like DNA-binding domains"/>
    <property type="match status" value="1"/>
</dbReference>
<reference evidence="8" key="1">
    <citation type="journal article" date="2019" name="Int. J. Syst. Evol. Microbiol.">
        <title>The Global Catalogue of Microorganisms (GCM) 10K type strain sequencing project: providing services to taxonomists for standard genome sequencing and annotation.</title>
        <authorList>
            <consortium name="The Broad Institute Genomics Platform"/>
            <consortium name="The Broad Institute Genome Sequencing Center for Infectious Disease"/>
            <person name="Wu L."/>
            <person name="Ma J."/>
        </authorList>
    </citation>
    <scope>NUCLEOTIDE SEQUENCE [LARGE SCALE GENOMIC DNA]</scope>
    <source>
        <strain evidence="8">JCM 14969</strain>
    </source>
</reference>
<evidence type="ECO:0000313" key="7">
    <source>
        <dbReference type="EMBL" id="GAA1570376.1"/>
    </source>
</evidence>
<name>A0ABP4P0P7_9ACTN</name>
<evidence type="ECO:0000313" key="8">
    <source>
        <dbReference type="Proteomes" id="UP001500393"/>
    </source>
</evidence>
<sequence>MRATVKDVAKLAGVSPKTVSNVINGIVFVRPETRERVEQALAELDYVPNLSARGLRNGRSGMIGLALPDLLRPYSAEITHLVVELAHQRGWGVQIEQTAAEPKREFELLSKARANLVDGLILNPVNLDDSAVMTAGPLPAVVLIGDVDQDVVSQVAIDNVGAAREMTQHLIEQGFRRIAAVGTPEIPRGASGTGRVGGTADTPGTAAARLRTTGYREALEAAGLPHDPELEIGLDRWSPEGAATVVGRYLEDHETPDALFCFTDTIAAGALSALWTAGVAVPGDCAVAGFDNILESQYTVPPLTTVDFDRRQFVQSALDLLGERMADKDAQPRRVVVPHRIVSRASTAR</sequence>
<dbReference type="Pfam" id="PF13377">
    <property type="entry name" value="Peripla_BP_3"/>
    <property type="match status" value="1"/>
</dbReference>
<dbReference type="PROSITE" id="PS50932">
    <property type="entry name" value="HTH_LACI_2"/>
    <property type="match status" value="1"/>
</dbReference>
<dbReference type="GO" id="GO:0003677">
    <property type="term" value="F:DNA binding"/>
    <property type="evidence" value="ECO:0007669"/>
    <property type="project" value="UniProtKB-KW"/>
</dbReference>
<dbReference type="SUPFAM" id="SSF47413">
    <property type="entry name" value="lambda repressor-like DNA-binding domains"/>
    <property type="match status" value="1"/>
</dbReference>
<dbReference type="SUPFAM" id="SSF53822">
    <property type="entry name" value="Periplasmic binding protein-like I"/>
    <property type="match status" value="1"/>
</dbReference>
<dbReference type="InterPro" id="IPR046335">
    <property type="entry name" value="LacI/GalR-like_sensor"/>
</dbReference>
<keyword evidence="1" id="KW-0805">Transcription regulation</keyword>
<evidence type="ECO:0000256" key="2">
    <source>
        <dbReference type="ARBA" id="ARBA00023125"/>
    </source>
</evidence>
<dbReference type="PROSITE" id="PS50943">
    <property type="entry name" value="HTH_CROC1"/>
    <property type="match status" value="1"/>
</dbReference>
<comment type="caution">
    <text evidence="7">The sequence shown here is derived from an EMBL/GenBank/DDBJ whole genome shotgun (WGS) entry which is preliminary data.</text>
</comment>
<keyword evidence="2 7" id="KW-0238">DNA-binding</keyword>
<evidence type="ECO:0000259" key="6">
    <source>
        <dbReference type="PROSITE" id="PS50943"/>
    </source>
</evidence>
<dbReference type="InterPro" id="IPR028082">
    <property type="entry name" value="Peripla_BP_I"/>
</dbReference>
<feature type="region of interest" description="Disordered" evidence="4">
    <location>
        <begin position="186"/>
        <end position="205"/>
    </location>
</feature>
<protein>
    <submittedName>
        <fullName evidence="7">LacI family DNA-binding transcriptional regulator</fullName>
    </submittedName>
</protein>
<dbReference type="Gene3D" id="3.40.50.2300">
    <property type="match status" value="2"/>
</dbReference>
<evidence type="ECO:0000256" key="1">
    <source>
        <dbReference type="ARBA" id="ARBA00023015"/>
    </source>
</evidence>
<dbReference type="InterPro" id="IPR000843">
    <property type="entry name" value="HTH_LacI"/>
</dbReference>
<dbReference type="PANTHER" id="PTHR30146:SF109">
    <property type="entry name" value="HTH-TYPE TRANSCRIPTIONAL REGULATOR GALS"/>
    <property type="match status" value="1"/>
</dbReference>
<organism evidence="7 8">
    <name type="scientific">Kribbella sancticallisti</name>
    <dbReference type="NCBI Taxonomy" id="460087"/>
    <lineage>
        <taxon>Bacteria</taxon>
        <taxon>Bacillati</taxon>
        <taxon>Actinomycetota</taxon>
        <taxon>Actinomycetes</taxon>
        <taxon>Propionibacteriales</taxon>
        <taxon>Kribbellaceae</taxon>
        <taxon>Kribbella</taxon>
    </lineage>
</organism>
<accession>A0ABP4P0P7</accession>